<feature type="compositionally biased region" description="Basic and acidic residues" evidence="1">
    <location>
        <begin position="16"/>
        <end position="32"/>
    </location>
</feature>
<reference evidence="2 3" key="1">
    <citation type="journal article" date="2016" name="Mol. Biol. Evol.">
        <title>Comparative Genomics of Early-Diverging Mushroom-Forming Fungi Provides Insights into the Origins of Lignocellulose Decay Capabilities.</title>
        <authorList>
            <person name="Nagy L.G."/>
            <person name="Riley R."/>
            <person name="Tritt A."/>
            <person name="Adam C."/>
            <person name="Daum C."/>
            <person name="Floudas D."/>
            <person name="Sun H."/>
            <person name="Yadav J.S."/>
            <person name="Pangilinan J."/>
            <person name="Larsson K.H."/>
            <person name="Matsuura K."/>
            <person name="Barry K."/>
            <person name="Labutti K."/>
            <person name="Kuo R."/>
            <person name="Ohm R.A."/>
            <person name="Bhattacharya S.S."/>
            <person name="Shirouzu T."/>
            <person name="Yoshinaga Y."/>
            <person name="Martin F.M."/>
            <person name="Grigoriev I.V."/>
            <person name="Hibbett D.S."/>
        </authorList>
    </citation>
    <scope>NUCLEOTIDE SEQUENCE [LARGE SCALE GENOMIC DNA]</scope>
    <source>
        <strain evidence="2 3">TUFC12733</strain>
    </source>
</reference>
<protein>
    <submittedName>
        <fullName evidence="2">Uncharacterized protein</fullName>
    </submittedName>
</protein>
<dbReference type="OrthoDB" id="5578329at2759"/>
<feature type="compositionally biased region" description="Polar residues" evidence="1">
    <location>
        <begin position="34"/>
        <end position="45"/>
    </location>
</feature>
<name>A0A167H9E5_CALVF</name>
<evidence type="ECO:0000313" key="2">
    <source>
        <dbReference type="EMBL" id="KZO91382.1"/>
    </source>
</evidence>
<gene>
    <name evidence="2" type="ORF">CALVIDRAFT_541905</name>
</gene>
<feature type="region of interest" description="Disordered" evidence="1">
    <location>
        <begin position="1"/>
        <end position="45"/>
    </location>
</feature>
<dbReference type="EMBL" id="KV417324">
    <property type="protein sequence ID" value="KZO91382.1"/>
    <property type="molecule type" value="Genomic_DNA"/>
</dbReference>
<accession>A0A167H9E5</accession>
<dbReference type="Proteomes" id="UP000076738">
    <property type="component" value="Unassembled WGS sequence"/>
</dbReference>
<feature type="compositionally biased region" description="Low complexity" evidence="1">
    <location>
        <begin position="1"/>
        <end position="13"/>
    </location>
</feature>
<sequence length="135" mass="14572">MSASCTPSATPSPHVEPLHHPEQAALQPRKEPLSNVTNKVDSQAEQVSLGQKALLAKRMAKHNNPKMISPTDNFMTPVSAKLSQVKKKHFAKGKPTDLANKFSMIAQSPTTETSSDGEPTPQLNLDGSDKGEIDF</sequence>
<proteinExistence type="predicted"/>
<dbReference type="STRING" id="1330018.A0A167H9E5"/>
<dbReference type="Pfam" id="PF05032">
    <property type="entry name" value="Spo12"/>
    <property type="match status" value="1"/>
</dbReference>
<keyword evidence="3" id="KW-1185">Reference proteome</keyword>
<organism evidence="2 3">
    <name type="scientific">Calocera viscosa (strain TUFC12733)</name>
    <dbReference type="NCBI Taxonomy" id="1330018"/>
    <lineage>
        <taxon>Eukaryota</taxon>
        <taxon>Fungi</taxon>
        <taxon>Dikarya</taxon>
        <taxon>Basidiomycota</taxon>
        <taxon>Agaricomycotina</taxon>
        <taxon>Dacrymycetes</taxon>
        <taxon>Dacrymycetales</taxon>
        <taxon>Dacrymycetaceae</taxon>
        <taxon>Calocera</taxon>
    </lineage>
</organism>
<feature type="region of interest" description="Disordered" evidence="1">
    <location>
        <begin position="105"/>
        <end position="135"/>
    </location>
</feature>
<evidence type="ECO:0000256" key="1">
    <source>
        <dbReference type="SAM" id="MobiDB-lite"/>
    </source>
</evidence>
<dbReference type="InterPro" id="IPR007727">
    <property type="entry name" value="Spo12"/>
</dbReference>
<feature type="compositionally biased region" description="Polar residues" evidence="1">
    <location>
        <begin position="105"/>
        <end position="125"/>
    </location>
</feature>
<evidence type="ECO:0000313" key="3">
    <source>
        <dbReference type="Proteomes" id="UP000076738"/>
    </source>
</evidence>
<dbReference type="AlphaFoldDB" id="A0A167H9E5"/>